<dbReference type="AlphaFoldDB" id="A0A5M8Q172"/>
<dbReference type="GO" id="GO:0050664">
    <property type="term" value="F:oxidoreductase activity, acting on NAD(P)H, oxygen as acceptor"/>
    <property type="evidence" value="ECO:0007669"/>
    <property type="project" value="TreeGrafter"/>
</dbReference>
<dbReference type="InterPro" id="IPR020904">
    <property type="entry name" value="Sc_DH/Rdtase_CS"/>
</dbReference>
<dbReference type="GO" id="GO:0016616">
    <property type="term" value="F:oxidoreductase activity, acting on the CH-OH group of donors, NAD or NADP as acceptor"/>
    <property type="evidence" value="ECO:0007669"/>
    <property type="project" value="UniProtKB-ARBA"/>
</dbReference>
<evidence type="ECO:0000313" key="5">
    <source>
        <dbReference type="Proteomes" id="UP000324767"/>
    </source>
</evidence>
<dbReference type="PANTHER" id="PTHR43008:SF4">
    <property type="entry name" value="CHAIN DEHYDROGENASE, PUTATIVE (AFU_ORTHOLOGUE AFUA_4G08710)-RELATED"/>
    <property type="match status" value="1"/>
</dbReference>
<dbReference type="InterPro" id="IPR036291">
    <property type="entry name" value="NAD(P)-bd_dom_sf"/>
</dbReference>
<evidence type="ECO:0000313" key="4">
    <source>
        <dbReference type="EMBL" id="KAA6414970.1"/>
    </source>
</evidence>
<dbReference type="PRINTS" id="PR00081">
    <property type="entry name" value="GDHRDH"/>
</dbReference>
<dbReference type="EMBL" id="VXIT01000002">
    <property type="protein sequence ID" value="KAA6414970.1"/>
    <property type="molecule type" value="Genomic_DNA"/>
</dbReference>
<dbReference type="PANTHER" id="PTHR43008">
    <property type="entry name" value="BENZIL REDUCTASE"/>
    <property type="match status" value="1"/>
</dbReference>
<dbReference type="Gene3D" id="3.40.50.720">
    <property type="entry name" value="NAD(P)-binding Rossmann-like Domain"/>
    <property type="match status" value="1"/>
</dbReference>
<keyword evidence="3" id="KW-0560">Oxidoreductase</keyword>
<dbReference type="SUPFAM" id="SSF51735">
    <property type="entry name" value="NAD(P)-binding Rossmann-fold domains"/>
    <property type="match status" value="1"/>
</dbReference>
<evidence type="ECO:0000256" key="3">
    <source>
        <dbReference type="ARBA" id="ARBA00023002"/>
    </source>
</evidence>
<dbReference type="Pfam" id="PF13561">
    <property type="entry name" value="adh_short_C2"/>
    <property type="match status" value="1"/>
</dbReference>
<gene>
    <name evidence="4" type="ORF">FRX48_01721</name>
</gene>
<comment type="similarity">
    <text evidence="1">Belongs to the short-chain dehydrogenases/reductases (SDR) family.</text>
</comment>
<dbReference type="InterPro" id="IPR002347">
    <property type="entry name" value="SDR_fam"/>
</dbReference>
<organism evidence="4 5">
    <name type="scientific">Lasallia pustulata</name>
    <dbReference type="NCBI Taxonomy" id="136370"/>
    <lineage>
        <taxon>Eukaryota</taxon>
        <taxon>Fungi</taxon>
        <taxon>Dikarya</taxon>
        <taxon>Ascomycota</taxon>
        <taxon>Pezizomycotina</taxon>
        <taxon>Lecanoromycetes</taxon>
        <taxon>OSLEUM clade</taxon>
        <taxon>Umbilicariomycetidae</taxon>
        <taxon>Umbilicariales</taxon>
        <taxon>Umbilicariaceae</taxon>
        <taxon>Lasallia</taxon>
    </lineage>
</organism>
<proteinExistence type="inferred from homology"/>
<comment type="caution">
    <text evidence="4">The sequence shown here is derived from an EMBL/GenBank/DDBJ whole genome shotgun (WGS) entry which is preliminary data.</text>
</comment>
<protein>
    <submittedName>
        <fullName evidence="4">Gluconate 5-dehydrogenase</fullName>
    </submittedName>
</protein>
<sequence>MISQATGGAILLIASMSAHIVNYPQPQMAYNVSKGAVLNLTRSLAAEWARYGIRVNSISPGYMDTIQTQGQGIQDAKDIWTSRNPMGRIGQPEELEGAIVLLCGKRSGSYMNGSDIVLDGGQSVF</sequence>
<accession>A0A5M8Q172</accession>
<name>A0A5M8Q172_9LECA</name>
<dbReference type="PROSITE" id="PS00061">
    <property type="entry name" value="ADH_SHORT"/>
    <property type="match status" value="1"/>
</dbReference>
<reference evidence="4 5" key="1">
    <citation type="submission" date="2019-09" db="EMBL/GenBank/DDBJ databases">
        <title>The hologenome of the rock-dwelling lichen Lasallia pustulata.</title>
        <authorList>
            <person name="Greshake Tzovaras B."/>
            <person name="Segers F."/>
            <person name="Bicker A."/>
            <person name="Dal Grande F."/>
            <person name="Otte J."/>
            <person name="Hankeln T."/>
            <person name="Schmitt I."/>
            <person name="Ebersberger I."/>
        </authorList>
    </citation>
    <scope>NUCLEOTIDE SEQUENCE [LARGE SCALE GENOMIC DNA]</scope>
    <source>
        <strain evidence="4">A1-1</strain>
    </source>
</reference>
<dbReference type="OrthoDB" id="1888931at2759"/>
<keyword evidence="2" id="KW-0521">NADP</keyword>
<evidence type="ECO:0000256" key="2">
    <source>
        <dbReference type="ARBA" id="ARBA00022857"/>
    </source>
</evidence>
<evidence type="ECO:0000256" key="1">
    <source>
        <dbReference type="ARBA" id="ARBA00006484"/>
    </source>
</evidence>
<dbReference type="Proteomes" id="UP000324767">
    <property type="component" value="Unassembled WGS sequence"/>
</dbReference>